<dbReference type="GO" id="GO:0003690">
    <property type="term" value="F:double-stranded DNA binding"/>
    <property type="evidence" value="ECO:0007669"/>
    <property type="project" value="TreeGrafter"/>
</dbReference>
<dbReference type="PANTHER" id="PTHR23335">
    <property type="entry name" value="CALMODULIN-BINDING TRANSCRIPTION ACTIVATOR CAMTA"/>
    <property type="match status" value="1"/>
</dbReference>
<feature type="transmembrane region" description="Helical" evidence="1">
    <location>
        <begin position="70"/>
        <end position="92"/>
    </location>
</feature>
<dbReference type="GO" id="GO:0005634">
    <property type="term" value="C:nucleus"/>
    <property type="evidence" value="ECO:0007669"/>
    <property type="project" value="TreeGrafter"/>
</dbReference>
<dbReference type="GO" id="GO:0006357">
    <property type="term" value="P:regulation of transcription by RNA polymerase II"/>
    <property type="evidence" value="ECO:0007669"/>
    <property type="project" value="TreeGrafter"/>
</dbReference>
<reference evidence="2" key="2">
    <citation type="journal article" date="2024" name="Plant">
        <title>Genomic evolution and insights into agronomic trait innovations of Sesamum species.</title>
        <authorList>
            <person name="Miao H."/>
            <person name="Wang L."/>
            <person name="Qu L."/>
            <person name="Liu H."/>
            <person name="Sun Y."/>
            <person name="Le M."/>
            <person name="Wang Q."/>
            <person name="Wei S."/>
            <person name="Zheng Y."/>
            <person name="Lin W."/>
            <person name="Duan Y."/>
            <person name="Cao H."/>
            <person name="Xiong S."/>
            <person name="Wang X."/>
            <person name="Wei L."/>
            <person name="Li C."/>
            <person name="Ma Q."/>
            <person name="Ju M."/>
            <person name="Zhao R."/>
            <person name="Li G."/>
            <person name="Mu C."/>
            <person name="Tian Q."/>
            <person name="Mei H."/>
            <person name="Zhang T."/>
            <person name="Gao T."/>
            <person name="Zhang H."/>
        </authorList>
    </citation>
    <scope>NUCLEOTIDE SEQUENCE</scope>
    <source>
        <strain evidence="2">KEN1</strain>
    </source>
</reference>
<dbReference type="PANTHER" id="PTHR23335:SF30">
    <property type="entry name" value="CALMODULIN-BINDING TRANSCRIPTION ACTIVATOR 3"/>
    <property type="match status" value="1"/>
</dbReference>
<name>A0AAW2U4K9_9LAMI</name>
<evidence type="ECO:0000313" key="2">
    <source>
        <dbReference type="EMBL" id="KAL0411435.1"/>
    </source>
</evidence>
<evidence type="ECO:0000256" key="1">
    <source>
        <dbReference type="SAM" id="Phobius"/>
    </source>
</evidence>
<dbReference type="AlphaFoldDB" id="A0AAW2U4K9"/>
<protein>
    <submittedName>
        <fullName evidence="2">Calmodulin-binding transcription activator 3</fullName>
    </submittedName>
</protein>
<reference evidence="2" key="1">
    <citation type="submission" date="2020-06" db="EMBL/GenBank/DDBJ databases">
        <authorList>
            <person name="Li T."/>
            <person name="Hu X."/>
            <person name="Zhang T."/>
            <person name="Song X."/>
            <person name="Zhang H."/>
            <person name="Dai N."/>
            <person name="Sheng W."/>
            <person name="Hou X."/>
            <person name="Wei L."/>
        </authorList>
    </citation>
    <scope>NUCLEOTIDE SEQUENCE</scope>
    <source>
        <strain evidence="2">KEN1</strain>
        <tissue evidence="2">Leaf</tissue>
    </source>
</reference>
<dbReference type="GO" id="GO:0003712">
    <property type="term" value="F:transcription coregulator activity"/>
    <property type="evidence" value="ECO:0007669"/>
    <property type="project" value="TreeGrafter"/>
</dbReference>
<feature type="non-terminal residue" evidence="2">
    <location>
        <position position="1"/>
    </location>
</feature>
<sequence length="94" mass="10167">KVVEGGKGPNVLDEGGQGVLHFAAALGYHWAIPPTTAAGVSVNFGMQMDGQPFTGQRTTEGTSYPINFNMLYGVLLLVQYFFSWVWGCRGIVKL</sequence>
<accession>A0AAW2U4K9</accession>
<comment type="caution">
    <text evidence="2">The sequence shown here is derived from an EMBL/GenBank/DDBJ whole genome shotgun (WGS) entry which is preliminary data.</text>
</comment>
<dbReference type="EMBL" id="JACGWN010000013">
    <property type="protein sequence ID" value="KAL0411435.1"/>
    <property type="molecule type" value="Genomic_DNA"/>
</dbReference>
<proteinExistence type="predicted"/>
<keyword evidence="1" id="KW-0472">Membrane</keyword>
<keyword evidence="1" id="KW-1133">Transmembrane helix</keyword>
<organism evidence="2">
    <name type="scientific">Sesamum latifolium</name>
    <dbReference type="NCBI Taxonomy" id="2727402"/>
    <lineage>
        <taxon>Eukaryota</taxon>
        <taxon>Viridiplantae</taxon>
        <taxon>Streptophyta</taxon>
        <taxon>Embryophyta</taxon>
        <taxon>Tracheophyta</taxon>
        <taxon>Spermatophyta</taxon>
        <taxon>Magnoliopsida</taxon>
        <taxon>eudicotyledons</taxon>
        <taxon>Gunneridae</taxon>
        <taxon>Pentapetalae</taxon>
        <taxon>asterids</taxon>
        <taxon>lamiids</taxon>
        <taxon>Lamiales</taxon>
        <taxon>Pedaliaceae</taxon>
        <taxon>Sesamum</taxon>
    </lineage>
</organism>
<keyword evidence="1" id="KW-0812">Transmembrane</keyword>
<gene>
    <name evidence="2" type="ORF">Slati_3733200</name>
</gene>